<evidence type="ECO:0000313" key="3">
    <source>
        <dbReference type="Proteomes" id="UP000785679"/>
    </source>
</evidence>
<evidence type="ECO:0000313" key="2">
    <source>
        <dbReference type="EMBL" id="TNV74488.1"/>
    </source>
</evidence>
<keyword evidence="3" id="KW-1185">Reference proteome</keyword>
<reference evidence="2" key="1">
    <citation type="submission" date="2019-06" db="EMBL/GenBank/DDBJ databases">
        <authorList>
            <person name="Zheng W."/>
        </authorList>
    </citation>
    <scope>NUCLEOTIDE SEQUENCE</scope>
    <source>
        <strain evidence="2">QDHG01</strain>
    </source>
</reference>
<sequence length="733" mass="85352">MSTAAASDLGLANIESLSVDKVSLQGDRYKNSSTIHGGFLTEVDIAKIVANKYAKSAPAEDRVNFSQLVREEFRNVYRVWSAFVKFIRSQTAGKQKLVDTTFIGHLHKRDDEPINNANLELLVSQDFYEAGKFRNKQPPNYSRNEEIIKSFKDNGRLIQVNPATFSFVVGVNKVVVQKILTDFWSAFIELSRRTQQEIILDFKIAALHLYKNGELVFESRSDLEQLHGTPSKRNAEPREDISVIDNASAILSAGGGRVMSIKSSYMENLSVRTPQSQVSKSTALSSRSTSSSKQALFAQPQSWLKYRMRQKYESAQRDSKEQQPEEEDTVKKQNVPFPFLSAFIERRTGQRFTKRVKFDPTASNQEKFLQTIINQINQNKEKTDVLKVEKRVQDNEFLNNLRQKMIIDQQQVSDDKRQKQLDFIQANEALKFQRMLKDQSDHQDKMNYKLTYFPFTHGDSILHQRQAWKEMQQTDMQLASKEQPLSPIKRKPLNTLKPDELHTIFHNRVEGAVSNPLQTTQEFLSVAATPNGSFLRPNYPYRVKASDSMAKTMDGAWRRFEDQLKREEEIKRKQAEQFHEAVTRDQQAIESEIMRRVVIKEQVKSELDKQISFKKTIEGMQNEIKKNKERTSFGPEEDHLLYEILDSRKTDAKESTRQDLEHLIKERQDRHSYMDKLERSLDQNMIDQMVQAFHEEQRQRKVLEHQRKQDLKNAWIEQAMINEKVRNIDNLFN</sequence>
<accession>A0A8J8NGT8</accession>
<dbReference type="EMBL" id="RRYP01016939">
    <property type="protein sequence ID" value="TNV74488.1"/>
    <property type="molecule type" value="Genomic_DNA"/>
</dbReference>
<gene>
    <name evidence="2" type="ORF">FGO68_gene9661</name>
</gene>
<organism evidence="2 3">
    <name type="scientific">Halteria grandinella</name>
    <dbReference type="NCBI Taxonomy" id="5974"/>
    <lineage>
        <taxon>Eukaryota</taxon>
        <taxon>Sar</taxon>
        <taxon>Alveolata</taxon>
        <taxon>Ciliophora</taxon>
        <taxon>Intramacronucleata</taxon>
        <taxon>Spirotrichea</taxon>
        <taxon>Stichotrichia</taxon>
        <taxon>Sporadotrichida</taxon>
        <taxon>Halteriidae</taxon>
        <taxon>Halteria</taxon>
    </lineage>
</organism>
<name>A0A8J8NGT8_HALGN</name>
<protein>
    <submittedName>
        <fullName evidence="2">Uncharacterized protein</fullName>
    </submittedName>
</protein>
<feature type="compositionally biased region" description="Low complexity" evidence="1">
    <location>
        <begin position="279"/>
        <end position="296"/>
    </location>
</feature>
<dbReference type="OrthoDB" id="322450at2759"/>
<evidence type="ECO:0000256" key="1">
    <source>
        <dbReference type="SAM" id="MobiDB-lite"/>
    </source>
</evidence>
<dbReference type="Proteomes" id="UP000785679">
    <property type="component" value="Unassembled WGS sequence"/>
</dbReference>
<comment type="caution">
    <text evidence="2">The sequence shown here is derived from an EMBL/GenBank/DDBJ whole genome shotgun (WGS) entry which is preliminary data.</text>
</comment>
<dbReference type="AlphaFoldDB" id="A0A8J8NGT8"/>
<feature type="region of interest" description="Disordered" evidence="1">
    <location>
        <begin position="272"/>
        <end position="296"/>
    </location>
</feature>
<proteinExistence type="predicted"/>